<dbReference type="PANTHER" id="PTHR43025:SF3">
    <property type="entry name" value="MONOGALACTOSYLDIACYLGLYCEROL SYNTHASE 1, CHLOROPLASTIC"/>
    <property type="match status" value="1"/>
</dbReference>
<dbReference type="PANTHER" id="PTHR43025">
    <property type="entry name" value="MONOGALACTOSYLDIACYLGLYCEROL SYNTHASE"/>
    <property type="match status" value="1"/>
</dbReference>
<dbReference type="GO" id="GO:0016758">
    <property type="term" value="F:hexosyltransferase activity"/>
    <property type="evidence" value="ECO:0007669"/>
    <property type="project" value="InterPro"/>
</dbReference>
<evidence type="ECO:0000256" key="1">
    <source>
        <dbReference type="ARBA" id="ARBA00006962"/>
    </source>
</evidence>
<comment type="caution">
    <text evidence="5">The sequence shown here is derived from an EMBL/GenBank/DDBJ whole genome shotgun (WGS) entry which is preliminary data.</text>
</comment>
<protein>
    <submittedName>
        <fullName evidence="5">Monogalactosyldiacylglycerol synthase</fullName>
    </submittedName>
</protein>
<dbReference type="SUPFAM" id="SSF53756">
    <property type="entry name" value="UDP-Glycosyltransferase/glycogen phosphorylase"/>
    <property type="match status" value="1"/>
</dbReference>
<dbReference type="InterPro" id="IPR050519">
    <property type="entry name" value="Glycosyltransf_28_UgtP"/>
</dbReference>
<keyword evidence="3" id="KW-0808">Transferase</keyword>
<dbReference type="Pfam" id="PF06925">
    <property type="entry name" value="MGDG_synth"/>
    <property type="match status" value="1"/>
</dbReference>
<feature type="domain" description="Diacylglycerol glucosyltransferase N-terminal" evidence="4">
    <location>
        <begin position="17"/>
        <end position="179"/>
    </location>
</feature>
<evidence type="ECO:0000313" key="6">
    <source>
        <dbReference type="Proteomes" id="UP000018877"/>
    </source>
</evidence>
<organism evidence="5 6">
    <name type="scientific">Neobacillus vireti LMG 21834</name>
    <dbReference type="NCBI Taxonomy" id="1131730"/>
    <lineage>
        <taxon>Bacteria</taxon>
        <taxon>Bacillati</taxon>
        <taxon>Bacillota</taxon>
        <taxon>Bacilli</taxon>
        <taxon>Bacillales</taxon>
        <taxon>Bacillaceae</taxon>
        <taxon>Neobacillus</taxon>
    </lineage>
</organism>
<reference evidence="5 6" key="1">
    <citation type="journal article" date="2014" name="Environ. Microbiol.">
        <title>The nitrate-ammonifying and nosZ-carrying bacterium Bacillus vireti is a potent source and sink for nitric and nitrous oxide under high nitrate conditions.</title>
        <authorList>
            <person name="Mania D."/>
            <person name="Heylen K."/>
            <person name="van Spanning R.J."/>
            <person name="Frostegard A."/>
        </authorList>
    </citation>
    <scope>NUCLEOTIDE SEQUENCE [LARGE SCALE GENOMIC DNA]</scope>
    <source>
        <strain evidence="5 6">LMG 21834</strain>
    </source>
</reference>
<accession>A0AB94IGU0</accession>
<dbReference type="Pfam" id="PF13692">
    <property type="entry name" value="Glyco_trans_1_4"/>
    <property type="match status" value="1"/>
</dbReference>
<keyword evidence="6" id="KW-1185">Reference proteome</keyword>
<dbReference type="AlphaFoldDB" id="A0AB94IGU0"/>
<dbReference type="GO" id="GO:0009247">
    <property type="term" value="P:glycolipid biosynthetic process"/>
    <property type="evidence" value="ECO:0007669"/>
    <property type="project" value="InterPro"/>
</dbReference>
<evidence type="ECO:0000313" key="5">
    <source>
        <dbReference type="EMBL" id="ETI66328.1"/>
    </source>
</evidence>
<name>A0AB94IGU0_9BACI</name>
<dbReference type="GO" id="GO:0016020">
    <property type="term" value="C:membrane"/>
    <property type="evidence" value="ECO:0007669"/>
    <property type="project" value="GOC"/>
</dbReference>
<dbReference type="Gene3D" id="3.40.50.2000">
    <property type="entry name" value="Glycogen Phosphorylase B"/>
    <property type="match status" value="2"/>
</dbReference>
<sequence>MTKKILIISSDNTGHGHKSITESLCEKIGMDHDSKVHVVDGFSLGGHPLMNIGKTYGPITRRSENLWEKVFNYSAENPELIDKFIEMLIRKNFLKLLDEKKPDLILSVHPNFNGSVLNILEKEFIKIPFITLIADLVNISPLWADKRADVIICPTFEARDKCIEHGVPAENIKVVGFPVRSRFFRNSTNKKMNYQVGTPLNFLIMSGGEGVGNMKSIAEILFDHFDCTVKIVAGRNAKLKAELEQSLKDKYGNKVDIYGFTKDIQDLMFQADIAFTRGSPNVMFEAFASNTPIMITGALPGQEQDNPTFAEKLNLGVICKDPSQIETQINQLLENDAEKLNHIIHCQRKFINSRAAEEIIEFMLEVENRFEWKLQLA</sequence>
<comment type="similarity">
    <text evidence="1">Belongs to the glycosyltransferase 28 family.</text>
</comment>
<gene>
    <name evidence="5" type="ORF">BAVI_23133</name>
</gene>
<evidence type="ECO:0000256" key="3">
    <source>
        <dbReference type="ARBA" id="ARBA00022679"/>
    </source>
</evidence>
<dbReference type="InterPro" id="IPR009695">
    <property type="entry name" value="Diacylglyc_glucosyltr_N"/>
</dbReference>
<dbReference type="EMBL" id="ALAN01000153">
    <property type="protein sequence ID" value="ETI66328.1"/>
    <property type="molecule type" value="Genomic_DNA"/>
</dbReference>
<evidence type="ECO:0000256" key="2">
    <source>
        <dbReference type="ARBA" id="ARBA00022676"/>
    </source>
</evidence>
<evidence type="ECO:0000259" key="4">
    <source>
        <dbReference type="Pfam" id="PF06925"/>
    </source>
</evidence>
<proteinExistence type="inferred from homology"/>
<dbReference type="RefSeq" id="WP_024030786.1">
    <property type="nucleotide sequence ID" value="NZ_ALAN01000153.1"/>
</dbReference>
<keyword evidence="2" id="KW-0328">Glycosyltransferase</keyword>
<dbReference type="Proteomes" id="UP000018877">
    <property type="component" value="Unassembled WGS sequence"/>
</dbReference>